<dbReference type="CDD" id="cd07477">
    <property type="entry name" value="Peptidases_S8_Subtilisin_subset"/>
    <property type="match status" value="1"/>
</dbReference>
<dbReference type="SUPFAM" id="SSF54897">
    <property type="entry name" value="Protease propeptides/inhibitors"/>
    <property type="match status" value="1"/>
</dbReference>
<dbReference type="FunCoup" id="A0A0M8K6T7">
    <property type="interactions" value="193"/>
</dbReference>
<accession>A0A0M8K6T7</accession>
<dbReference type="InterPro" id="IPR034202">
    <property type="entry name" value="Subtilisin_Carlsberg-like"/>
</dbReference>
<dbReference type="InterPro" id="IPR000209">
    <property type="entry name" value="Peptidase_S8/S53_dom"/>
</dbReference>
<feature type="active site" description="Charge relay system" evidence="6 7">
    <location>
        <position position="164"/>
    </location>
</feature>
<dbReference type="PROSITE" id="PS00136">
    <property type="entry name" value="SUBTILASE_ASP"/>
    <property type="match status" value="1"/>
</dbReference>
<dbReference type="PROSITE" id="PS51892">
    <property type="entry name" value="SUBTILASE"/>
    <property type="match status" value="1"/>
</dbReference>
<keyword evidence="5 7" id="KW-0720">Serine protease</keyword>
<feature type="active site" description="Charge relay system" evidence="6 7">
    <location>
        <position position="377"/>
    </location>
</feature>
<dbReference type="EMBL" id="LGKN01000006">
    <property type="protein sequence ID" value="KPL87152.1"/>
    <property type="molecule type" value="Genomic_DNA"/>
</dbReference>
<comment type="caution">
    <text evidence="12">The sequence shown here is derived from an EMBL/GenBank/DDBJ whole genome shotgun (WGS) entry which is preliminary data.</text>
</comment>
<evidence type="ECO:0000256" key="7">
    <source>
        <dbReference type="PROSITE-ProRule" id="PRU01240"/>
    </source>
</evidence>
<protein>
    <submittedName>
        <fullName evidence="13">Peptidase S8</fullName>
    </submittedName>
</protein>
<evidence type="ECO:0000256" key="6">
    <source>
        <dbReference type="PIRSR" id="PIRSR615500-1"/>
    </source>
</evidence>
<evidence type="ECO:0000256" key="3">
    <source>
        <dbReference type="ARBA" id="ARBA00022723"/>
    </source>
</evidence>
<dbReference type="Gene3D" id="3.40.50.200">
    <property type="entry name" value="Peptidase S8/S53 domain"/>
    <property type="match status" value="1"/>
</dbReference>
<evidence type="ECO:0000313" key="15">
    <source>
        <dbReference type="Proteomes" id="UP000050502"/>
    </source>
</evidence>
<evidence type="ECO:0000313" key="12">
    <source>
        <dbReference type="EMBL" id="GAP62965.1"/>
    </source>
</evidence>
<feature type="domain" description="Inhibitor I9" evidence="11">
    <location>
        <begin position="42"/>
        <end position="110"/>
    </location>
</feature>
<proteinExistence type="inferred from homology"/>
<keyword evidence="3" id="KW-0479">Metal-binding</keyword>
<evidence type="ECO:0000256" key="5">
    <source>
        <dbReference type="ARBA" id="ARBA00022825"/>
    </source>
</evidence>
<sequence length="433" mass="44370">MHVRHSFVFTFVALFIAATFALFNIPASHSVVAEKSDIVPGQYIVVLNDSVSASALPAVANEMALRHGLAVGRSYTHAMRGFVATVPAGRLAALQADPRVRVVAPDRYVSFNPKPCRNNCGGDGGGSGPQEIPTGIDRIDAELSATANIDGVDDRVDVDVAVIDTGISSHPDLNVVGGYNCSKGKPSNYSDGNGHGTHVAGTIAALDNDFGVVGVAPGARLWAVRVLNNAGSGTLSDVICGIDWVTANADIIEVANMSLGGSGSDDGLSCAETSDPEKIALCNATAAGVTFAVAAGNESDDTANHTPGAYDMVITVSALADFDGKPGGLGSPTCRTDEDDTFANFSNYGADVDIIAPGVCIKSTWNDGGYNTISGTSMATPHVAGAAALYKATHPSASPDQVKNALLSSGTTDWDNSDDPDGIKEPLLNVGGY</sequence>
<evidence type="ECO:0000256" key="8">
    <source>
        <dbReference type="RuleBase" id="RU003355"/>
    </source>
</evidence>
<dbReference type="InterPro" id="IPR022398">
    <property type="entry name" value="Peptidase_S8_His-AS"/>
</dbReference>
<reference evidence="13 15" key="2">
    <citation type="submission" date="2015-07" db="EMBL/GenBank/DDBJ databases">
        <title>Whole genome sequence of Ardenticatena maritima DSM 23922.</title>
        <authorList>
            <person name="Hemp J."/>
            <person name="Ward L.M."/>
            <person name="Pace L.A."/>
            <person name="Fischer W.W."/>
        </authorList>
    </citation>
    <scope>NUCLEOTIDE SEQUENCE [LARGE SCALE GENOMIC DNA]</scope>
    <source>
        <strain evidence="13 15">110S</strain>
    </source>
</reference>
<evidence type="ECO:0000259" key="11">
    <source>
        <dbReference type="Pfam" id="PF05922"/>
    </source>
</evidence>
<dbReference type="InterPro" id="IPR036852">
    <property type="entry name" value="Peptidase_S8/S53_dom_sf"/>
</dbReference>
<evidence type="ECO:0000256" key="1">
    <source>
        <dbReference type="ARBA" id="ARBA00011073"/>
    </source>
</evidence>
<name>A0A0M8K6T7_9CHLR</name>
<dbReference type="InterPro" id="IPR023828">
    <property type="entry name" value="Peptidase_S8_Ser-AS"/>
</dbReference>
<evidence type="ECO:0000256" key="4">
    <source>
        <dbReference type="ARBA" id="ARBA00022801"/>
    </source>
</evidence>
<dbReference type="SUPFAM" id="SSF52743">
    <property type="entry name" value="Subtilisin-like"/>
    <property type="match status" value="1"/>
</dbReference>
<dbReference type="PANTHER" id="PTHR43806:SF11">
    <property type="entry name" value="CEREVISIN-RELATED"/>
    <property type="match status" value="1"/>
</dbReference>
<dbReference type="PROSITE" id="PS00137">
    <property type="entry name" value="SUBTILASE_HIS"/>
    <property type="match status" value="1"/>
</dbReference>
<dbReference type="Pfam" id="PF00082">
    <property type="entry name" value="Peptidase_S8"/>
    <property type="match status" value="1"/>
</dbReference>
<dbReference type="InterPro" id="IPR023827">
    <property type="entry name" value="Peptidase_S8_Asp-AS"/>
</dbReference>
<dbReference type="GO" id="GO:0006508">
    <property type="term" value="P:proteolysis"/>
    <property type="evidence" value="ECO:0007669"/>
    <property type="project" value="UniProtKB-KW"/>
</dbReference>
<dbReference type="OrthoDB" id="9790784at2"/>
<feature type="domain" description="Peptidase S8/S53" evidence="10">
    <location>
        <begin position="158"/>
        <end position="410"/>
    </location>
</feature>
<feature type="region of interest" description="Disordered" evidence="9">
    <location>
        <begin position="407"/>
        <end position="433"/>
    </location>
</feature>
<reference evidence="12" key="1">
    <citation type="journal article" date="2015" name="Genome Announc.">
        <title>Draft Genome Sequence of a Heterotrophic Facultative Anaerobic Thermophilic Bacterium, Ardenticatena maritima Strain 110ST.</title>
        <authorList>
            <person name="Kawaichi S."/>
            <person name="Yoshida T."/>
            <person name="Sako Y."/>
            <person name="Nakamura R."/>
        </authorList>
    </citation>
    <scope>NUCLEOTIDE SEQUENCE [LARGE SCALE GENOMIC DNA]</scope>
    <source>
        <strain evidence="12">110S</strain>
    </source>
</reference>
<keyword evidence="2 7" id="KW-0645">Protease</keyword>
<keyword evidence="14" id="KW-1185">Reference proteome</keyword>
<dbReference type="InterPro" id="IPR010259">
    <property type="entry name" value="S8pro/Inhibitor_I9"/>
</dbReference>
<reference evidence="14" key="3">
    <citation type="submission" date="2015-08" db="EMBL/GenBank/DDBJ databases">
        <title>Draft Genome Sequence of a Heterotrophic Facultative Anaerobic Bacterium Ardenticatena maritima Strain 110S.</title>
        <authorList>
            <person name="Kawaichi S."/>
            <person name="Yoshida T."/>
            <person name="Sako Y."/>
            <person name="Nakamura R."/>
        </authorList>
    </citation>
    <scope>NUCLEOTIDE SEQUENCE [LARGE SCALE GENOMIC DNA]</scope>
    <source>
        <strain evidence="14">110S</strain>
    </source>
</reference>
<organism evidence="12 14">
    <name type="scientific">Ardenticatena maritima</name>
    <dbReference type="NCBI Taxonomy" id="872965"/>
    <lineage>
        <taxon>Bacteria</taxon>
        <taxon>Bacillati</taxon>
        <taxon>Chloroflexota</taxon>
        <taxon>Ardenticatenia</taxon>
        <taxon>Ardenticatenales</taxon>
        <taxon>Ardenticatenaceae</taxon>
        <taxon>Ardenticatena</taxon>
    </lineage>
</organism>
<dbReference type="Pfam" id="PF05922">
    <property type="entry name" value="Inhibitor_I9"/>
    <property type="match status" value="1"/>
</dbReference>
<dbReference type="GO" id="GO:0005615">
    <property type="term" value="C:extracellular space"/>
    <property type="evidence" value="ECO:0007669"/>
    <property type="project" value="TreeGrafter"/>
</dbReference>
<feature type="active site" description="Charge relay system" evidence="6 7">
    <location>
        <position position="195"/>
    </location>
</feature>
<dbReference type="AlphaFoldDB" id="A0A0M8K6T7"/>
<dbReference type="PANTHER" id="PTHR43806">
    <property type="entry name" value="PEPTIDASE S8"/>
    <property type="match status" value="1"/>
</dbReference>
<gene>
    <name evidence="12" type="ORF">ARMA_1388</name>
    <name evidence="13" type="ORF">SE16_11470</name>
</gene>
<dbReference type="STRING" id="872965.SE16_11470"/>
<keyword evidence="4 7" id="KW-0378">Hydrolase</keyword>
<dbReference type="Gene3D" id="3.30.70.80">
    <property type="entry name" value="Peptidase S8 propeptide/proteinase inhibitor I9"/>
    <property type="match status" value="1"/>
</dbReference>
<dbReference type="PROSITE" id="PS00138">
    <property type="entry name" value="SUBTILASE_SER"/>
    <property type="match status" value="1"/>
</dbReference>
<dbReference type="RefSeq" id="WP_054492841.1">
    <property type="nucleotide sequence ID" value="NZ_BBZA01000098.1"/>
</dbReference>
<evidence type="ECO:0000313" key="13">
    <source>
        <dbReference type="EMBL" id="KPL87152.1"/>
    </source>
</evidence>
<dbReference type="Proteomes" id="UP000037784">
    <property type="component" value="Unassembled WGS sequence"/>
</dbReference>
<dbReference type="GO" id="GO:0046872">
    <property type="term" value="F:metal ion binding"/>
    <property type="evidence" value="ECO:0007669"/>
    <property type="project" value="UniProtKB-KW"/>
</dbReference>
<evidence type="ECO:0000256" key="2">
    <source>
        <dbReference type="ARBA" id="ARBA00022670"/>
    </source>
</evidence>
<dbReference type="InterPro" id="IPR050131">
    <property type="entry name" value="Peptidase_S8_subtilisin-like"/>
</dbReference>
<evidence type="ECO:0000259" key="10">
    <source>
        <dbReference type="Pfam" id="PF00082"/>
    </source>
</evidence>
<dbReference type="InterPro" id="IPR015500">
    <property type="entry name" value="Peptidase_S8_subtilisin-rel"/>
</dbReference>
<dbReference type="Proteomes" id="UP000050502">
    <property type="component" value="Unassembled WGS sequence"/>
</dbReference>
<dbReference type="EMBL" id="BBZA01000098">
    <property type="protein sequence ID" value="GAP62965.1"/>
    <property type="molecule type" value="Genomic_DNA"/>
</dbReference>
<dbReference type="PATRIC" id="fig|872965.6.peg.2759"/>
<dbReference type="PRINTS" id="PR00723">
    <property type="entry name" value="SUBTILISIN"/>
</dbReference>
<dbReference type="GO" id="GO:0004252">
    <property type="term" value="F:serine-type endopeptidase activity"/>
    <property type="evidence" value="ECO:0007669"/>
    <property type="project" value="UniProtKB-UniRule"/>
</dbReference>
<evidence type="ECO:0000313" key="14">
    <source>
        <dbReference type="Proteomes" id="UP000037784"/>
    </source>
</evidence>
<dbReference type="InterPro" id="IPR037045">
    <property type="entry name" value="S8pro/Inhibitor_I9_sf"/>
</dbReference>
<comment type="similarity">
    <text evidence="1 7 8">Belongs to the peptidase S8 family.</text>
</comment>
<evidence type="ECO:0000256" key="9">
    <source>
        <dbReference type="SAM" id="MobiDB-lite"/>
    </source>
</evidence>